<dbReference type="GO" id="GO:0005739">
    <property type="term" value="C:mitochondrion"/>
    <property type="evidence" value="ECO:0007669"/>
    <property type="project" value="TreeGrafter"/>
</dbReference>
<organism evidence="1 2">
    <name type="scientific">Dinothrombium tinctorium</name>
    <dbReference type="NCBI Taxonomy" id="1965070"/>
    <lineage>
        <taxon>Eukaryota</taxon>
        <taxon>Metazoa</taxon>
        <taxon>Ecdysozoa</taxon>
        <taxon>Arthropoda</taxon>
        <taxon>Chelicerata</taxon>
        <taxon>Arachnida</taxon>
        <taxon>Acari</taxon>
        <taxon>Acariformes</taxon>
        <taxon>Trombidiformes</taxon>
        <taxon>Prostigmata</taxon>
        <taxon>Anystina</taxon>
        <taxon>Parasitengona</taxon>
        <taxon>Trombidioidea</taxon>
        <taxon>Trombidiidae</taxon>
        <taxon>Dinothrombium</taxon>
    </lineage>
</organism>
<reference evidence="1 2" key="1">
    <citation type="journal article" date="2018" name="Gigascience">
        <title>Genomes of trombidid mites reveal novel predicted allergens and laterally-transferred genes associated with secondary metabolism.</title>
        <authorList>
            <person name="Dong X."/>
            <person name="Chaisiri K."/>
            <person name="Xia D."/>
            <person name="Armstrong S.D."/>
            <person name="Fang Y."/>
            <person name="Donnelly M.J."/>
            <person name="Kadowaki T."/>
            <person name="McGarry J.W."/>
            <person name="Darby A.C."/>
            <person name="Makepeace B.L."/>
        </authorList>
    </citation>
    <scope>NUCLEOTIDE SEQUENCE [LARGE SCALE GENOMIC DNA]</scope>
    <source>
        <strain evidence="1">UoL-WK</strain>
    </source>
</reference>
<dbReference type="EMBL" id="NCKU01006674">
    <property type="protein sequence ID" value="RWS03258.1"/>
    <property type="molecule type" value="Genomic_DNA"/>
</dbReference>
<dbReference type="Proteomes" id="UP000285301">
    <property type="component" value="Unassembled WGS sequence"/>
</dbReference>
<proteinExistence type="predicted"/>
<dbReference type="PANTHER" id="PTHR12001:SF55">
    <property type="entry name" value="ALL TRANS-POLYPRENYL-DIPHOSPHATE SYNTHASE PDSS2"/>
    <property type="match status" value="1"/>
</dbReference>
<evidence type="ECO:0000313" key="2">
    <source>
        <dbReference type="Proteomes" id="UP000285301"/>
    </source>
</evidence>
<name>A0A443QJR3_9ACAR</name>
<dbReference type="GO" id="GO:0006744">
    <property type="term" value="P:ubiquinone biosynthetic process"/>
    <property type="evidence" value="ECO:0007669"/>
    <property type="project" value="TreeGrafter"/>
</dbReference>
<dbReference type="GO" id="GO:0008299">
    <property type="term" value="P:isoprenoid biosynthetic process"/>
    <property type="evidence" value="ECO:0007669"/>
    <property type="project" value="TreeGrafter"/>
</dbReference>
<feature type="non-terminal residue" evidence="1">
    <location>
        <position position="312"/>
    </location>
</feature>
<dbReference type="InterPro" id="IPR008949">
    <property type="entry name" value="Isoprenoid_synthase_dom_sf"/>
</dbReference>
<dbReference type="PANTHER" id="PTHR12001">
    <property type="entry name" value="GERANYLGERANYL PYROPHOSPHATE SYNTHASE"/>
    <property type="match status" value="1"/>
</dbReference>
<dbReference type="Gene3D" id="1.10.600.10">
    <property type="entry name" value="Farnesyl Diphosphate Synthase"/>
    <property type="match status" value="1"/>
</dbReference>
<sequence>MSAFSKVVRASKNFTRRVILSRVERNVQTLGAQPESVERVERLLDVPLSHFQIKNLMRDEYDLSQFALDKVIDLKKSLYANNHPIIEVAQQIFQENYSEYENVRSSGGLVVLLVAKALQSVPSYKENSQIWDKQKVLAECYEMIDKAMYIHHKAIINIPPNTQNEKKLDILNNGNKLAVLGGDYLFSYGFMRLMSLVTKASVLDFIGAAIDDYCISHFMSHKEDARGNMFPWEGISLTDWEQLGGYCSTNLLAYSCQYVATLSNLSSIRFEKAAYDLGRNLRLKWNIEEDIKAIQNEESESFRPLSAPVVLH</sequence>
<accession>A0A443QJR3</accession>
<protein>
    <submittedName>
        <fullName evidence="1">Geranylgeranyl pyrophosphate synthase/polyprenyl synthetase-like protein</fullName>
    </submittedName>
</protein>
<comment type="caution">
    <text evidence="1">The sequence shown here is derived from an EMBL/GenBank/DDBJ whole genome shotgun (WGS) entry which is preliminary data.</text>
</comment>
<dbReference type="OrthoDB" id="9983019at2759"/>
<dbReference type="STRING" id="1965070.A0A443QJR3"/>
<evidence type="ECO:0000313" key="1">
    <source>
        <dbReference type="EMBL" id="RWS03258.1"/>
    </source>
</evidence>
<dbReference type="SUPFAM" id="SSF48576">
    <property type="entry name" value="Terpenoid synthases"/>
    <property type="match status" value="1"/>
</dbReference>
<keyword evidence="2" id="KW-1185">Reference proteome</keyword>
<dbReference type="GO" id="GO:1990234">
    <property type="term" value="C:transferase complex"/>
    <property type="evidence" value="ECO:0007669"/>
    <property type="project" value="TreeGrafter"/>
</dbReference>
<dbReference type="GO" id="GO:0004659">
    <property type="term" value="F:prenyltransferase activity"/>
    <property type="evidence" value="ECO:0007669"/>
    <property type="project" value="TreeGrafter"/>
</dbReference>
<dbReference type="AlphaFoldDB" id="A0A443QJR3"/>
<gene>
    <name evidence="1" type="ORF">B4U79_07629</name>
</gene>